<accession>A0A8C0JM28</accession>
<dbReference type="PANTHER" id="PTHR33505">
    <property type="entry name" value="ZGC:162634"/>
    <property type="match status" value="1"/>
</dbReference>
<sequence>MQGAQCETRSQVSRIMPGAQGRRLTAEPPRHPYKQCFLSTHRSFCFSKMEDPSRAFDLVLLEFLVCLLSKKPLRYEASTTELINDKLEIAFPIINGDPNMILQATRMTHQNKKKKWEEIKQHPLEQ</sequence>
<proteinExistence type="inferred from homology"/>
<evidence type="ECO:0000313" key="4">
    <source>
        <dbReference type="Proteomes" id="UP000694391"/>
    </source>
</evidence>
<evidence type="ECO:0000256" key="1">
    <source>
        <dbReference type="ARBA" id="ARBA00038479"/>
    </source>
</evidence>
<reference evidence="3" key="2">
    <citation type="submission" date="2025-09" db="UniProtKB">
        <authorList>
            <consortium name="Ensembl"/>
        </authorList>
    </citation>
    <scope>IDENTIFICATION</scope>
</reference>
<organism evidence="3 4">
    <name type="scientific">Canis lupus dingo</name>
    <name type="common">dingo</name>
    <dbReference type="NCBI Taxonomy" id="286419"/>
    <lineage>
        <taxon>Eukaryota</taxon>
        <taxon>Metazoa</taxon>
        <taxon>Chordata</taxon>
        <taxon>Craniata</taxon>
        <taxon>Vertebrata</taxon>
        <taxon>Euteleostomi</taxon>
        <taxon>Mammalia</taxon>
        <taxon>Eutheria</taxon>
        <taxon>Laurasiatheria</taxon>
        <taxon>Carnivora</taxon>
        <taxon>Caniformia</taxon>
        <taxon>Canidae</taxon>
        <taxon>Canis</taxon>
    </lineage>
</organism>
<dbReference type="Proteomes" id="UP000694391">
    <property type="component" value="Unplaced"/>
</dbReference>
<name>A0A8C0JM28_CANLU</name>
<dbReference type="Pfam" id="PF03966">
    <property type="entry name" value="Trm112p"/>
    <property type="match status" value="1"/>
</dbReference>
<dbReference type="AlphaFoldDB" id="A0A8C0JM28"/>
<evidence type="ECO:0000313" key="3">
    <source>
        <dbReference type="Ensembl" id="ENSCAFP00020002754.1"/>
    </source>
</evidence>
<dbReference type="InterPro" id="IPR005651">
    <property type="entry name" value="Trm112-like"/>
</dbReference>
<dbReference type="GeneTree" id="ENSGT00390000015889"/>
<evidence type="ECO:0000256" key="2">
    <source>
        <dbReference type="ARBA" id="ARBA00040939"/>
    </source>
</evidence>
<dbReference type="Ensembl" id="ENSCAFT00020003189.1">
    <property type="protein sequence ID" value="ENSCAFP00020002754.1"/>
    <property type="gene ID" value="ENSCAFG00020002330.1"/>
</dbReference>
<keyword evidence="4" id="KW-1185">Reference proteome</keyword>
<reference evidence="3" key="1">
    <citation type="submission" date="2025-08" db="UniProtKB">
        <authorList>
            <consortium name="Ensembl"/>
        </authorList>
    </citation>
    <scope>IDENTIFICATION</scope>
</reference>
<dbReference type="SUPFAM" id="SSF158997">
    <property type="entry name" value="Trm112p-like"/>
    <property type="match status" value="1"/>
</dbReference>
<dbReference type="PANTHER" id="PTHR33505:SF4">
    <property type="entry name" value="PROTEIN PREY, MITOCHONDRIAL"/>
    <property type="match status" value="1"/>
</dbReference>
<dbReference type="Gene3D" id="2.20.25.10">
    <property type="match status" value="1"/>
</dbReference>
<comment type="similarity">
    <text evidence="1">Belongs to the PREY family.</text>
</comment>
<protein>
    <recommendedName>
        <fullName evidence="2">Protein preY, mitochondrial</fullName>
    </recommendedName>
</protein>